<dbReference type="AlphaFoldDB" id="A0A561UQ75"/>
<organism evidence="3 4">
    <name type="scientific">Kitasatospora viridis</name>
    <dbReference type="NCBI Taxonomy" id="281105"/>
    <lineage>
        <taxon>Bacteria</taxon>
        <taxon>Bacillati</taxon>
        <taxon>Actinomycetota</taxon>
        <taxon>Actinomycetes</taxon>
        <taxon>Kitasatosporales</taxon>
        <taxon>Streptomycetaceae</taxon>
        <taxon>Kitasatospora</taxon>
    </lineage>
</organism>
<dbReference type="PANTHER" id="PTHR42815">
    <property type="entry name" value="FAD-BINDING, PUTATIVE (AFU_ORTHOLOGUE AFUA_6G07600)-RELATED"/>
    <property type="match status" value="1"/>
</dbReference>
<dbReference type="SUPFAM" id="SSF50475">
    <property type="entry name" value="FMN-binding split barrel"/>
    <property type="match status" value="1"/>
</dbReference>
<keyword evidence="4" id="KW-1185">Reference proteome</keyword>
<evidence type="ECO:0000259" key="2">
    <source>
        <dbReference type="Pfam" id="PF01243"/>
    </source>
</evidence>
<dbReference type="Pfam" id="PF01243">
    <property type="entry name" value="PNPOx_N"/>
    <property type="match status" value="1"/>
</dbReference>
<dbReference type="RefSeq" id="WP_342795322.1">
    <property type="nucleotide sequence ID" value="NZ_BAAAMZ010000007.1"/>
</dbReference>
<comment type="caution">
    <text evidence="3">The sequence shown here is derived from an EMBL/GenBank/DDBJ whole genome shotgun (WGS) entry which is preliminary data.</text>
</comment>
<feature type="domain" description="Pyridoxamine 5'-phosphate oxidase N-terminal" evidence="2">
    <location>
        <begin position="50"/>
        <end position="178"/>
    </location>
</feature>
<evidence type="ECO:0000313" key="4">
    <source>
        <dbReference type="Proteomes" id="UP000317940"/>
    </source>
</evidence>
<sequence>MTNSALGSAPGPDLTPEMCHGSAGEHELQRELGTEERAAQFYQRQVRPYLTQQMREFVARQTMVFLATADGHGACDASFRAGPPGFVQVLDAHTLAYPEYRGNGVMASAGNIAENPHLGLLFVDFTGDRIGLHINGTAQLRPDAALRTAYPELPLETAPGRKAEFWIRLSVDEAYIHCSKHIPHLQPVTPGTRMRRERPKDPDYFTGAPVPQPAPVDLTPFEPAPAPVEPQAPQTPPTPSWGRRPAEAARHSWRRVRRREV</sequence>
<dbReference type="PANTHER" id="PTHR42815:SF2">
    <property type="entry name" value="FAD-BINDING, PUTATIVE (AFU_ORTHOLOGUE AFUA_6G07600)-RELATED"/>
    <property type="match status" value="1"/>
</dbReference>
<dbReference type="EMBL" id="VIWT01000001">
    <property type="protein sequence ID" value="TWG01479.1"/>
    <property type="molecule type" value="Genomic_DNA"/>
</dbReference>
<feature type="compositionally biased region" description="Pro residues" evidence="1">
    <location>
        <begin position="222"/>
        <end position="239"/>
    </location>
</feature>
<accession>A0A561UQ75</accession>
<name>A0A561UQ75_9ACTN</name>
<feature type="compositionally biased region" description="Basic residues" evidence="1">
    <location>
        <begin position="251"/>
        <end position="261"/>
    </location>
</feature>
<dbReference type="Proteomes" id="UP000317940">
    <property type="component" value="Unassembled WGS sequence"/>
</dbReference>
<dbReference type="Gene3D" id="2.30.110.10">
    <property type="entry name" value="Electron Transport, Fmn-binding Protein, Chain A"/>
    <property type="match status" value="1"/>
</dbReference>
<dbReference type="InterPro" id="IPR011576">
    <property type="entry name" value="Pyridox_Oxase_N"/>
</dbReference>
<evidence type="ECO:0000313" key="3">
    <source>
        <dbReference type="EMBL" id="TWG01479.1"/>
    </source>
</evidence>
<evidence type="ECO:0000256" key="1">
    <source>
        <dbReference type="SAM" id="MobiDB-lite"/>
    </source>
</evidence>
<protein>
    <recommendedName>
        <fullName evidence="2">Pyridoxamine 5'-phosphate oxidase N-terminal domain-containing protein</fullName>
    </recommendedName>
</protein>
<gene>
    <name evidence="3" type="ORF">FHX73_115380</name>
</gene>
<feature type="region of interest" description="Disordered" evidence="1">
    <location>
        <begin position="187"/>
        <end position="261"/>
    </location>
</feature>
<proteinExistence type="predicted"/>
<dbReference type="InterPro" id="IPR012349">
    <property type="entry name" value="Split_barrel_FMN-bd"/>
</dbReference>
<reference evidence="3 4" key="1">
    <citation type="submission" date="2019-06" db="EMBL/GenBank/DDBJ databases">
        <title>Sequencing the genomes of 1000 actinobacteria strains.</title>
        <authorList>
            <person name="Klenk H.-P."/>
        </authorList>
    </citation>
    <scope>NUCLEOTIDE SEQUENCE [LARGE SCALE GENOMIC DNA]</scope>
    <source>
        <strain evidence="3 4">DSM 44826</strain>
    </source>
</reference>
<feature type="region of interest" description="Disordered" evidence="1">
    <location>
        <begin position="1"/>
        <end position="29"/>
    </location>
</feature>